<dbReference type="InterPro" id="IPR037124">
    <property type="entry name" value="Chaperonin_GroES_sf"/>
</dbReference>
<reference evidence="4 5" key="1">
    <citation type="submission" date="2015-01" db="EMBL/GenBank/DDBJ databases">
        <title>Draft genome of the acidophilic iron oxidizer Ferrimicrobium acidiphilum strain T23.</title>
        <authorList>
            <person name="Poehlein A."/>
            <person name="Eisen S."/>
            <person name="Schloemann M."/>
            <person name="Johnson B.D."/>
            <person name="Daniel R."/>
            <person name="Muehling M."/>
        </authorList>
    </citation>
    <scope>NUCLEOTIDE SEQUENCE [LARGE SCALE GENOMIC DNA]</scope>
    <source>
        <strain evidence="4 5">T23</strain>
    </source>
</reference>
<evidence type="ECO:0000313" key="4">
    <source>
        <dbReference type="EMBL" id="KJE75944.1"/>
    </source>
</evidence>
<keyword evidence="5" id="KW-1185">Reference proteome</keyword>
<dbReference type="PATRIC" id="fig|1121877.4.peg.2601"/>
<dbReference type="EMBL" id="JXUW01000025">
    <property type="protein sequence ID" value="KJE75944.1"/>
    <property type="molecule type" value="Genomic_DNA"/>
</dbReference>
<dbReference type="SMART" id="SM00883">
    <property type="entry name" value="Cpn10"/>
    <property type="match status" value="1"/>
</dbReference>
<name>A0A0D8FSL7_9ACTN</name>
<dbReference type="CDD" id="cd00320">
    <property type="entry name" value="cpn10"/>
    <property type="match status" value="1"/>
</dbReference>
<gene>
    <name evidence="4" type="primary">groS2</name>
    <name evidence="4" type="ORF">FEAC_23380</name>
</gene>
<evidence type="ECO:0000256" key="3">
    <source>
        <dbReference type="RuleBase" id="RU000535"/>
    </source>
</evidence>
<sequence>MSELGPKKQAITMLADRLLVQVPSVEGERTARSGILIPATAQVAKRLTWTEVVAIGPAVRTIKQGDLVLFSPEDRFEVEIQAETYLILRERDIHAVASDRIDSGTGLYL</sequence>
<keyword evidence="2 3" id="KW-0143">Chaperone</keyword>
<dbReference type="eggNOG" id="COG0234">
    <property type="taxonomic scope" value="Bacteria"/>
</dbReference>
<evidence type="ECO:0000256" key="1">
    <source>
        <dbReference type="ARBA" id="ARBA00006975"/>
    </source>
</evidence>
<evidence type="ECO:0000256" key="2">
    <source>
        <dbReference type="ARBA" id="ARBA00023186"/>
    </source>
</evidence>
<dbReference type="GO" id="GO:0005524">
    <property type="term" value="F:ATP binding"/>
    <property type="evidence" value="ECO:0007669"/>
    <property type="project" value="InterPro"/>
</dbReference>
<dbReference type="Proteomes" id="UP000032336">
    <property type="component" value="Unassembled WGS sequence"/>
</dbReference>
<dbReference type="SUPFAM" id="SSF50129">
    <property type="entry name" value="GroES-like"/>
    <property type="match status" value="1"/>
</dbReference>
<comment type="similarity">
    <text evidence="1 3">Belongs to the GroES chaperonin family.</text>
</comment>
<proteinExistence type="inferred from homology"/>
<dbReference type="RefSeq" id="WP_035390241.1">
    <property type="nucleotide sequence ID" value="NZ_JQKF01000021.1"/>
</dbReference>
<protein>
    <recommendedName>
        <fullName evidence="3">10 kDa chaperonin</fullName>
    </recommendedName>
</protein>
<dbReference type="InterPro" id="IPR011032">
    <property type="entry name" value="GroES-like_sf"/>
</dbReference>
<dbReference type="GO" id="GO:0044183">
    <property type="term" value="F:protein folding chaperone"/>
    <property type="evidence" value="ECO:0007669"/>
    <property type="project" value="InterPro"/>
</dbReference>
<dbReference type="STRING" id="1121877.FEAC_23380"/>
<comment type="caution">
    <text evidence="4">The sequence shown here is derived from an EMBL/GenBank/DDBJ whole genome shotgun (WGS) entry which is preliminary data.</text>
</comment>
<dbReference type="GeneID" id="78373387"/>
<dbReference type="Gene3D" id="2.30.33.40">
    <property type="entry name" value="GroES chaperonin"/>
    <property type="match status" value="1"/>
</dbReference>
<dbReference type="PRINTS" id="PR00297">
    <property type="entry name" value="CHAPERONIN10"/>
</dbReference>
<dbReference type="Pfam" id="PF00166">
    <property type="entry name" value="Cpn10"/>
    <property type="match status" value="1"/>
</dbReference>
<organism evidence="4 5">
    <name type="scientific">Ferrimicrobium acidiphilum DSM 19497</name>
    <dbReference type="NCBI Taxonomy" id="1121877"/>
    <lineage>
        <taxon>Bacteria</taxon>
        <taxon>Bacillati</taxon>
        <taxon>Actinomycetota</taxon>
        <taxon>Acidimicrobiia</taxon>
        <taxon>Acidimicrobiales</taxon>
        <taxon>Acidimicrobiaceae</taxon>
        <taxon>Ferrimicrobium</taxon>
    </lineage>
</organism>
<comment type="subunit">
    <text evidence="3">Heptamer of 7 subunits arranged in a ring.</text>
</comment>
<dbReference type="OrthoDB" id="572952at2"/>
<evidence type="ECO:0000313" key="5">
    <source>
        <dbReference type="Proteomes" id="UP000032336"/>
    </source>
</evidence>
<comment type="function">
    <text evidence="3">Together with the chaperonin GroEL, plays an essential role in assisting protein folding. The GroEL-GroES system forms a nano-cage that allows encapsulation of the non-native substrate proteins and provides a physical environment optimized to promote and accelerate protein folding. GroES binds to the apical surface of the GroEL ring, thereby capping the opening of the GroEL channel.</text>
</comment>
<dbReference type="InterPro" id="IPR020818">
    <property type="entry name" value="Chaperonin_GroES"/>
</dbReference>
<accession>A0A0D8FSL7</accession>
<dbReference type="AlphaFoldDB" id="A0A0D8FSL7"/>